<keyword evidence="4" id="KW-1185">Reference proteome</keyword>
<evidence type="ECO:0000313" key="2">
    <source>
        <dbReference type="EMBL" id="CAG9097536.1"/>
    </source>
</evidence>
<dbReference type="Proteomes" id="UP000582659">
    <property type="component" value="Unassembled WGS sequence"/>
</dbReference>
<sequence>MPSPCEDFFTLPNKNLAGMSSKRLGRCLKGVIVNRVKTPNGIKCQVFCSRVENLITIHLQNYEIGTVCDFTIDEDGIVHDVVTLDQNRKLQFKIKNLLLKENRDETQLPFGLVGEDDIFGAILVPSSAHTQPGLTVDVIISYNNFMDMKYKWYAIKVYDHRAKTYTSILGCSSPLSLMSSTVPEEDSVDNLTAATLKSDAVEAASYTEVEASQDTFYDEDSIGSDNYNFMDLARLGKQPLPDVYRLFSNCQEPLIQFPIFPKDRPTCSEKMYEDRVIFLARCPDFAIALSSSAKEFGIMLPNHESYQLACLGNVSRCDLSIPNERVVLDFYSFIVEKVGTYINNWKLRSVLTVYGNTISLAVSVALRDEDIKRSPGDADGIFTFPFGKVMLDKKLNEYYSKSKKFAFRATLSSYDLSQATDDRVVWVAHHSHCALLP</sequence>
<dbReference type="EMBL" id="CAJFCV020000002">
    <property type="protein sequence ID" value="CAG9097536.1"/>
    <property type="molecule type" value="Genomic_DNA"/>
</dbReference>
<reference evidence="5" key="1">
    <citation type="submission" date="2016-11" db="UniProtKB">
        <authorList>
            <consortium name="WormBaseParasite"/>
        </authorList>
    </citation>
    <scope>IDENTIFICATION</scope>
</reference>
<dbReference type="Proteomes" id="UP000659654">
    <property type="component" value="Unassembled WGS sequence"/>
</dbReference>
<evidence type="ECO:0000313" key="3">
    <source>
        <dbReference type="Proteomes" id="UP000095284"/>
    </source>
</evidence>
<organism evidence="3 5">
    <name type="scientific">Bursaphelenchus xylophilus</name>
    <name type="common">Pinewood nematode worm</name>
    <name type="synonym">Aphelenchoides xylophilus</name>
    <dbReference type="NCBI Taxonomy" id="6326"/>
    <lineage>
        <taxon>Eukaryota</taxon>
        <taxon>Metazoa</taxon>
        <taxon>Ecdysozoa</taxon>
        <taxon>Nematoda</taxon>
        <taxon>Chromadorea</taxon>
        <taxon>Rhabditida</taxon>
        <taxon>Tylenchina</taxon>
        <taxon>Tylenchomorpha</taxon>
        <taxon>Aphelenchoidea</taxon>
        <taxon>Aphelenchoididae</taxon>
        <taxon>Bursaphelenchus</taxon>
    </lineage>
</organism>
<name>A0A1I7SSH7_BURXY</name>
<dbReference type="WBParaSite" id="BXY_1599400.1">
    <property type="protein sequence ID" value="BXY_1599400.1"/>
    <property type="gene ID" value="BXY_1599400"/>
</dbReference>
<dbReference type="Proteomes" id="UP000095284">
    <property type="component" value="Unplaced"/>
</dbReference>
<accession>A0A1I7SSH7</accession>
<gene>
    <name evidence="1" type="ORF">BXYJ_LOCUS4106</name>
</gene>
<dbReference type="EMBL" id="CAJFDI010000002">
    <property type="protein sequence ID" value="CAD5215591.1"/>
    <property type="molecule type" value="Genomic_DNA"/>
</dbReference>
<evidence type="ECO:0000313" key="1">
    <source>
        <dbReference type="EMBL" id="CAD5215591.1"/>
    </source>
</evidence>
<protein>
    <submittedName>
        <fullName evidence="1">(pine wood nematode) hypothetical protein</fullName>
    </submittedName>
</protein>
<evidence type="ECO:0000313" key="4">
    <source>
        <dbReference type="Proteomes" id="UP000659654"/>
    </source>
</evidence>
<dbReference type="AlphaFoldDB" id="A0A1I7SSH7"/>
<evidence type="ECO:0000313" key="5">
    <source>
        <dbReference type="WBParaSite" id="BXY_1599400.1"/>
    </source>
</evidence>
<proteinExistence type="predicted"/>
<reference evidence="2" key="2">
    <citation type="submission" date="2020-08" db="EMBL/GenBank/DDBJ databases">
        <authorList>
            <person name="Kikuchi T."/>
        </authorList>
    </citation>
    <scope>NUCLEOTIDE SEQUENCE</scope>
    <source>
        <strain evidence="1">Ka4C1</strain>
    </source>
</reference>